<evidence type="ECO:0000256" key="2">
    <source>
        <dbReference type="SAM" id="SignalP"/>
    </source>
</evidence>
<dbReference type="AlphaFoldDB" id="A0A6P7HYW1"/>
<evidence type="ECO:0000256" key="1">
    <source>
        <dbReference type="SAM" id="MobiDB-lite"/>
    </source>
</evidence>
<proteinExistence type="predicted"/>
<feature type="compositionally biased region" description="Basic and acidic residues" evidence="1">
    <location>
        <begin position="161"/>
        <end position="175"/>
    </location>
</feature>
<gene>
    <name evidence="4" type="primary">LOC114429060</name>
</gene>
<feature type="signal peptide" evidence="2">
    <location>
        <begin position="1"/>
        <end position="18"/>
    </location>
</feature>
<dbReference type="Proteomes" id="UP000515145">
    <property type="component" value="Chromosome 24"/>
</dbReference>
<keyword evidence="2" id="KW-0732">Signal</keyword>
<feature type="region of interest" description="Disordered" evidence="1">
    <location>
        <begin position="51"/>
        <end position="190"/>
    </location>
</feature>
<keyword evidence="3" id="KW-1185">Reference proteome</keyword>
<evidence type="ECO:0000313" key="4">
    <source>
        <dbReference type="RefSeq" id="XP_028253709.1"/>
    </source>
</evidence>
<accession>A0A6P7HYW1</accession>
<evidence type="ECO:0000313" key="3">
    <source>
        <dbReference type="Proteomes" id="UP000515145"/>
    </source>
</evidence>
<dbReference type="GeneID" id="114429060"/>
<feature type="compositionally biased region" description="Basic and acidic residues" evidence="1">
    <location>
        <begin position="77"/>
        <end position="99"/>
    </location>
</feature>
<sequence>MLMPVMLHRLLLAGTCLCICGAPVDLSNFNPMQDNSVLSKTEHVSGLISNVGAGGGTGPHGRPEGIDLVTQTENGDSLDRRSGLREAAGEVWSQRKEAKQIGSTSEMGDSERQGEESLELSVESKSKKEDSDSTGGRQQLDMDTGTQELASTTAPPQLETSHGHKSDQDEADRTKQPGFDSQEPEPLNPSASLWTQKLTSHSPVPFATSQTSTPMSIWGHDGTTIPSIPDPFLPEIGPNLMPREDGPESLWTEAARSGGVDTVAPLSQDETTEGTMSSEALPLIFEPFEDVTPEGGAAAAAAAAVVTLVPG</sequence>
<dbReference type="RefSeq" id="XP_028253709.1">
    <property type="nucleotide sequence ID" value="XM_028397908.1"/>
</dbReference>
<reference evidence="4" key="1">
    <citation type="submission" date="2025-08" db="UniProtKB">
        <authorList>
            <consortium name="RefSeq"/>
        </authorList>
    </citation>
    <scope>IDENTIFICATION</scope>
</reference>
<organism evidence="3 4">
    <name type="scientific">Parambassis ranga</name>
    <name type="common">Indian glassy fish</name>
    <dbReference type="NCBI Taxonomy" id="210632"/>
    <lineage>
        <taxon>Eukaryota</taxon>
        <taxon>Metazoa</taxon>
        <taxon>Chordata</taxon>
        <taxon>Craniata</taxon>
        <taxon>Vertebrata</taxon>
        <taxon>Euteleostomi</taxon>
        <taxon>Actinopterygii</taxon>
        <taxon>Neopterygii</taxon>
        <taxon>Teleostei</taxon>
        <taxon>Neoteleostei</taxon>
        <taxon>Acanthomorphata</taxon>
        <taxon>Ovalentaria</taxon>
        <taxon>Ambassidae</taxon>
        <taxon>Parambassis</taxon>
    </lineage>
</organism>
<feature type="compositionally biased region" description="Basic and acidic residues" evidence="1">
    <location>
        <begin position="122"/>
        <end position="131"/>
    </location>
</feature>
<feature type="compositionally biased region" description="Polar residues" evidence="1">
    <location>
        <begin position="144"/>
        <end position="160"/>
    </location>
</feature>
<dbReference type="OrthoDB" id="9904542at2759"/>
<name>A0A6P7HYW1_9TELE</name>
<dbReference type="InParanoid" id="A0A6P7HYW1"/>
<feature type="chain" id="PRO_5027703395" evidence="2">
    <location>
        <begin position="19"/>
        <end position="311"/>
    </location>
</feature>
<protein>
    <submittedName>
        <fullName evidence="4">Uncharacterized protein LOC114429060</fullName>
    </submittedName>
</protein>